<evidence type="ECO:0000313" key="1">
    <source>
        <dbReference type="EMBL" id="THU55070.1"/>
    </source>
</evidence>
<dbReference type="AlphaFoldDB" id="A0A4S8J180"/>
<dbReference type="EMBL" id="PYDT01000007">
    <property type="protein sequence ID" value="THU55070.1"/>
    <property type="molecule type" value="Genomic_DNA"/>
</dbReference>
<keyword evidence="2" id="KW-1185">Reference proteome</keyword>
<sequence length="78" mass="8785">MDRSHCHFFVLETVVVNRTSRSRIFLQGCDEGEALAKTSKALRTEASKGDDADQIKSRQDALERDVVLLSSLKQVFDD</sequence>
<protein>
    <submittedName>
        <fullName evidence="1">Uncharacterized protein</fullName>
    </submittedName>
</protein>
<proteinExistence type="predicted"/>
<comment type="caution">
    <text evidence="1">The sequence shown here is derived from an EMBL/GenBank/DDBJ whole genome shotgun (WGS) entry which is preliminary data.</text>
</comment>
<organism evidence="1 2">
    <name type="scientific">Musa balbisiana</name>
    <name type="common">Banana</name>
    <dbReference type="NCBI Taxonomy" id="52838"/>
    <lineage>
        <taxon>Eukaryota</taxon>
        <taxon>Viridiplantae</taxon>
        <taxon>Streptophyta</taxon>
        <taxon>Embryophyta</taxon>
        <taxon>Tracheophyta</taxon>
        <taxon>Spermatophyta</taxon>
        <taxon>Magnoliopsida</taxon>
        <taxon>Liliopsida</taxon>
        <taxon>Zingiberales</taxon>
        <taxon>Musaceae</taxon>
        <taxon>Musa</taxon>
    </lineage>
</organism>
<accession>A0A4S8J180</accession>
<gene>
    <name evidence="1" type="ORF">C4D60_Mb11t02680</name>
</gene>
<name>A0A4S8J180_MUSBA</name>
<reference evidence="1 2" key="1">
    <citation type="journal article" date="2019" name="Nat. Plants">
        <title>Genome sequencing of Musa balbisiana reveals subgenome evolution and function divergence in polyploid bananas.</title>
        <authorList>
            <person name="Yao X."/>
        </authorList>
    </citation>
    <scope>NUCLEOTIDE SEQUENCE [LARGE SCALE GENOMIC DNA]</scope>
    <source>
        <strain evidence="2">cv. DH-PKW</strain>
        <tissue evidence="1">Leaves</tissue>
    </source>
</reference>
<evidence type="ECO:0000313" key="2">
    <source>
        <dbReference type="Proteomes" id="UP000317650"/>
    </source>
</evidence>
<dbReference type="Proteomes" id="UP000317650">
    <property type="component" value="Chromosome 11"/>
</dbReference>